<reference evidence="4" key="1">
    <citation type="submission" date="2021-01" db="EMBL/GenBank/DDBJ databases">
        <authorList>
            <person name="Kaushik A."/>
        </authorList>
    </citation>
    <scope>NUCLEOTIDE SEQUENCE</scope>
    <source>
        <strain evidence="4">AG5</strain>
    </source>
</reference>
<accession>A0A8H3HKN9</accession>
<sequence length="294" mass="32313">MVSINLTAFLVAATCSLGAYAAAASRNKAASPWSTLPPTPKLPGNPKGTKTTINGVEIWHAEFGTKESSKLPVIMLHSGLGNSDYWGSVIELVMKKHYVIVMDTRGQGRSTTDTKLPSFEVYASDAGKLLKSLHIEKAAWVGWSEGANTILAALMDEKLAPMVDRAFTIGAWHHVAAQNVAYTRSPIYDEFMKRASAEYKIHQPSGNFMALLTKSTILKSTRPMWTESDLAKIKLGSNLTLSWGLHEEVVNMKETMILPSYIKNSKRVVMRGVSHFAPLQDPVQFTTKLEAFLS</sequence>
<dbReference type="InterPro" id="IPR000073">
    <property type="entry name" value="AB_hydrolase_1"/>
</dbReference>
<feature type="domain" description="AB hydrolase-1" evidence="3">
    <location>
        <begin position="72"/>
        <end position="177"/>
    </location>
</feature>
<dbReference type="Pfam" id="PF00561">
    <property type="entry name" value="Abhydrolase_1"/>
    <property type="match status" value="1"/>
</dbReference>
<keyword evidence="2" id="KW-0732">Signal</keyword>
<proteinExistence type="predicted"/>
<protein>
    <recommendedName>
        <fullName evidence="3">AB hydrolase-1 domain-containing protein</fullName>
    </recommendedName>
</protein>
<evidence type="ECO:0000313" key="5">
    <source>
        <dbReference type="Proteomes" id="UP000663827"/>
    </source>
</evidence>
<name>A0A8H3HKN9_9AGAM</name>
<organism evidence="4 5">
    <name type="scientific">Rhizoctonia solani</name>
    <dbReference type="NCBI Taxonomy" id="456999"/>
    <lineage>
        <taxon>Eukaryota</taxon>
        <taxon>Fungi</taxon>
        <taxon>Dikarya</taxon>
        <taxon>Basidiomycota</taxon>
        <taxon>Agaricomycotina</taxon>
        <taxon>Agaricomycetes</taxon>
        <taxon>Cantharellales</taxon>
        <taxon>Ceratobasidiaceae</taxon>
        <taxon>Rhizoctonia</taxon>
    </lineage>
</organism>
<dbReference type="Gene3D" id="3.40.50.1820">
    <property type="entry name" value="alpha/beta hydrolase"/>
    <property type="match status" value="1"/>
</dbReference>
<evidence type="ECO:0000256" key="2">
    <source>
        <dbReference type="SAM" id="SignalP"/>
    </source>
</evidence>
<dbReference type="EMBL" id="CAJNJQ010000129">
    <property type="protein sequence ID" value="CAE7058386.1"/>
    <property type="molecule type" value="Genomic_DNA"/>
</dbReference>
<dbReference type="Proteomes" id="UP000663827">
    <property type="component" value="Unassembled WGS sequence"/>
</dbReference>
<evidence type="ECO:0000256" key="1">
    <source>
        <dbReference type="SAM" id="MobiDB-lite"/>
    </source>
</evidence>
<evidence type="ECO:0000259" key="3">
    <source>
        <dbReference type="Pfam" id="PF00561"/>
    </source>
</evidence>
<feature type="chain" id="PRO_5034803887" description="AB hydrolase-1 domain-containing protein" evidence="2">
    <location>
        <begin position="25"/>
        <end position="294"/>
    </location>
</feature>
<dbReference type="InterPro" id="IPR029058">
    <property type="entry name" value="AB_hydrolase_fold"/>
</dbReference>
<dbReference type="AlphaFoldDB" id="A0A8H3HKN9"/>
<dbReference type="InterPro" id="IPR050266">
    <property type="entry name" value="AB_hydrolase_sf"/>
</dbReference>
<dbReference type="PANTHER" id="PTHR43798:SF33">
    <property type="entry name" value="HYDROLASE, PUTATIVE (AFU_ORTHOLOGUE AFUA_2G14860)-RELATED"/>
    <property type="match status" value="1"/>
</dbReference>
<dbReference type="PANTHER" id="PTHR43798">
    <property type="entry name" value="MONOACYLGLYCEROL LIPASE"/>
    <property type="match status" value="1"/>
</dbReference>
<feature type="signal peptide" evidence="2">
    <location>
        <begin position="1"/>
        <end position="24"/>
    </location>
</feature>
<feature type="region of interest" description="Disordered" evidence="1">
    <location>
        <begin position="30"/>
        <end position="49"/>
    </location>
</feature>
<gene>
    <name evidence="4" type="ORF">RDB_LOCUS6124</name>
</gene>
<evidence type="ECO:0000313" key="4">
    <source>
        <dbReference type="EMBL" id="CAE7058386.1"/>
    </source>
</evidence>
<dbReference type="GO" id="GO:0016020">
    <property type="term" value="C:membrane"/>
    <property type="evidence" value="ECO:0007669"/>
    <property type="project" value="TreeGrafter"/>
</dbReference>
<comment type="caution">
    <text evidence="4">The sequence shown here is derived from an EMBL/GenBank/DDBJ whole genome shotgun (WGS) entry which is preliminary data.</text>
</comment>
<dbReference type="SUPFAM" id="SSF53474">
    <property type="entry name" value="alpha/beta-Hydrolases"/>
    <property type="match status" value="1"/>
</dbReference>